<protein>
    <submittedName>
        <fullName evidence="1">Uncharacterized protein</fullName>
    </submittedName>
</protein>
<proteinExistence type="predicted"/>
<reference evidence="1 2" key="1">
    <citation type="journal article" date="2021" name="Int. J. Syst. Evol. Microbiol.">
        <title>Salipiger mangrovisoli sp. nov., isolated from mangrove soil and the proposal for the reclassification of Paraphaeobacter pallidus as Salipiger pallidus comb. nov.</title>
        <authorList>
            <person name="Du J."/>
            <person name="Liu Y."/>
            <person name="Pei T."/>
            <person name="Deng M.R."/>
            <person name="Zhu H."/>
        </authorList>
    </citation>
    <scope>NUCLEOTIDE SEQUENCE [LARGE SCALE GENOMIC DNA]</scope>
    <source>
        <strain evidence="1 2">6D45A</strain>
    </source>
</reference>
<evidence type="ECO:0000313" key="2">
    <source>
        <dbReference type="Proteomes" id="UP000607796"/>
    </source>
</evidence>
<dbReference type="EMBL" id="JADFFK010000017">
    <property type="protein sequence ID" value="MBE9639268.1"/>
    <property type="molecule type" value="Genomic_DNA"/>
</dbReference>
<keyword evidence="2" id="KW-1185">Reference proteome</keyword>
<comment type="caution">
    <text evidence="1">The sequence shown here is derived from an EMBL/GenBank/DDBJ whole genome shotgun (WGS) entry which is preliminary data.</text>
</comment>
<dbReference type="Proteomes" id="UP000607796">
    <property type="component" value="Unassembled WGS sequence"/>
</dbReference>
<gene>
    <name evidence="1" type="ORF">IQ782_20645</name>
</gene>
<accession>A0ABR9X6M7</accession>
<sequence length="66" mass="7420">MLAKKFYAFPISKVFHLDDAGEEHFLGLRFRWNTGETEIAWENPGAFKMGLIVEEPIPAPSSPGRA</sequence>
<dbReference type="RefSeq" id="WP_194136552.1">
    <property type="nucleotide sequence ID" value="NZ_JADFFK010000017.1"/>
</dbReference>
<evidence type="ECO:0000313" key="1">
    <source>
        <dbReference type="EMBL" id="MBE9639268.1"/>
    </source>
</evidence>
<name>A0ABR9X6M7_9RHOB</name>
<organism evidence="1 2">
    <name type="scientific">Salipiger mangrovisoli</name>
    <dbReference type="NCBI Taxonomy" id="2865933"/>
    <lineage>
        <taxon>Bacteria</taxon>
        <taxon>Pseudomonadati</taxon>
        <taxon>Pseudomonadota</taxon>
        <taxon>Alphaproteobacteria</taxon>
        <taxon>Rhodobacterales</taxon>
        <taxon>Roseobacteraceae</taxon>
        <taxon>Salipiger</taxon>
    </lineage>
</organism>